<evidence type="ECO:0000313" key="1">
    <source>
        <dbReference type="EMBL" id="PDH40015.1"/>
    </source>
</evidence>
<gene>
    <name evidence="1" type="ORF">CNE99_04430</name>
</gene>
<evidence type="ECO:0000313" key="2">
    <source>
        <dbReference type="Proteomes" id="UP000219327"/>
    </source>
</evidence>
<organism evidence="1 2">
    <name type="scientific">OM182 bacterium MED-G24</name>
    <dbReference type="NCBI Taxonomy" id="1986255"/>
    <lineage>
        <taxon>Bacteria</taxon>
        <taxon>Pseudomonadati</taxon>
        <taxon>Pseudomonadota</taxon>
        <taxon>Gammaproteobacteria</taxon>
        <taxon>OMG group</taxon>
        <taxon>OM182 clade</taxon>
    </lineage>
</organism>
<sequence length="237" mass="25745">MTPGSAVDTSEEVFDLRIDDFSLGITPNMTINPDFSQIEADVPQSTVNTRFALFLPERRPFFLAGRDVFTTQMNLVNPRNITEPDVGVKLTGKSGGHVYGLMGARDSVTNIVVSGSQGSFIEQLEVDNTATIGRYRYDFGDAAHVGVLLTDCRTDDYSNDVVSVDGRYRDTQNASLSAQFASSDTRIPATLIARGQSATSDDSAYRIRYGHFGPRWGFGATHQVLGADLRADAGFVA</sequence>
<evidence type="ECO:0008006" key="3">
    <source>
        <dbReference type="Google" id="ProtNLM"/>
    </source>
</evidence>
<dbReference type="EMBL" id="NTKD01000016">
    <property type="protein sequence ID" value="PDH40015.1"/>
    <property type="molecule type" value="Genomic_DNA"/>
</dbReference>
<dbReference type="AlphaFoldDB" id="A0A2A5WU08"/>
<comment type="caution">
    <text evidence="1">The sequence shown here is derived from an EMBL/GenBank/DDBJ whole genome shotgun (WGS) entry which is preliminary data.</text>
</comment>
<reference evidence="1 2" key="1">
    <citation type="submission" date="2017-08" db="EMBL/GenBank/DDBJ databases">
        <title>Fine stratification of microbial communities through a metagenomic profile of the photic zone.</title>
        <authorList>
            <person name="Haro-Moreno J.M."/>
            <person name="Lopez-Perez M."/>
            <person name="De La Torre J."/>
            <person name="Picazo A."/>
            <person name="Camacho A."/>
            <person name="Rodriguez-Valera F."/>
        </authorList>
    </citation>
    <scope>NUCLEOTIDE SEQUENCE [LARGE SCALE GENOMIC DNA]</scope>
    <source>
        <strain evidence="1">MED-G24</strain>
    </source>
</reference>
<name>A0A2A5WU08_9GAMM</name>
<proteinExistence type="predicted"/>
<accession>A0A2A5WU08</accession>
<dbReference type="Proteomes" id="UP000219327">
    <property type="component" value="Unassembled WGS sequence"/>
</dbReference>
<protein>
    <recommendedName>
        <fullName evidence="3">TonB-dependent receptor</fullName>
    </recommendedName>
</protein>